<evidence type="ECO:0000313" key="1">
    <source>
        <dbReference type="EMBL" id="KAK9234644.1"/>
    </source>
</evidence>
<organism evidence="1 2">
    <name type="scientific">Lipomyces kononenkoae</name>
    <name type="common">Yeast</name>
    <dbReference type="NCBI Taxonomy" id="34357"/>
    <lineage>
        <taxon>Eukaryota</taxon>
        <taxon>Fungi</taxon>
        <taxon>Dikarya</taxon>
        <taxon>Ascomycota</taxon>
        <taxon>Saccharomycotina</taxon>
        <taxon>Lipomycetes</taxon>
        <taxon>Lipomycetales</taxon>
        <taxon>Lipomycetaceae</taxon>
        <taxon>Lipomyces</taxon>
    </lineage>
</organism>
<keyword evidence="2" id="KW-1185">Reference proteome</keyword>
<reference evidence="2" key="1">
    <citation type="journal article" date="2024" name="Front. Bioeng. Biotechnol.">
        <title>Genome-scale model development and genomic sequencing of the oleaginous clade Lipomyces.</title>
        <authorList>
            <person name="Czajka J.J."/>
            <person name="Han Y."/>
            <person name="Kim J."/>
            <person name="Mondo S.J."/>
            <person name="Hofstad B.A."/>
            <person name="Robles A."/>
            <person name="Haridas S."/>
            <person name="Riley R."/>
            <person name="LaButti K."/>
            <person name="Pangilinan J."/>
            <person name="Andreopoulos W."/>
            <person name="Lipzen A."/>
            <person name="Yan J."/>
            <person name="Wang M."/>
            <person name="Ng V."/>
            <person name="Grigoriev I.V."/>
            <person name="Spatafora J.W."/>
            <person name="Magnuson J.K."/>
            <person name="Baker S.E."/>
            <person name="Pomraning K.R."/>
        </authorList>
    </citation>
    <scope>NUCLEOTIDE SEQUENCE [LARGE SCALE GENOMIC DNA]</scope>
    <source>
        <strain evidence="2">CBS 7786</strain>
    </source>
</reference>
<comment type="caution">
    <text evidence="1">The sequence shown here is derived from an EMBL/GenBank/DDBJ whole genome shotgun (WGS) entry which is preliminary data.</text>
</comment>
<gene>
    <name evidence="1" type="ORF">V1525DRAFT_428350</name>
</gene>
<sequence length="215" mass="24464">MKATFDSSVRILVAATRKPFLDLTIERLSITKSEWERDGANDFRSAQRLVAEHDGFELIEGLQKPGVPLALMTPCFTNQDKSLRGLDIWYKQTRLRAILRAHGVRLSISTVVEGKRGRRLTQWFAALRNAGLKPNFVHTDKDFAEVTAASIAFRPGNSRYNHHLCLWHSLRAIDQYVTGKVRGRGLDLADTNMNGYCQKDRPRSALQIRRESFVP</sequence>
<dbReference type="EMBL" id="MU971458">
    <property type="protein sequence ID" value="KAK9234644.1"/>
    <property type="molecule type" value="Genomic_DNA"/>
</dbReference>
<protein>
    <submittedName>
        <fullName evidence="1">Uncharacterized protein</fullName>
    </submittedName>
</protein>
<accession>A0ACC3SU59</accession>
<proteinExistence type="predicted"/>
<dbReference type="Proteomes" id="UP001433508">
    <property type="component" value="Unassembled WGS sequence"/>
</dbReference>
<name>A0ACC3SU59_LIPKO</name>
<evidence type="ECO:0000313" key="2">
    <source>
        <dbReference type="Proteomes" id="UP001433508"/>
    </source>
</evidence>